<reference evidence="1 2" key="1">
    <citation type="submission" date="2018-06" db="EMBL/GenBank/DDBJ databases">
        <authorList>
            <consortium name="Pathogen Informatics"/>
            <person name="Doyle S."/>
        </authorList>
    </citation>
    <scope>NUCLEOTIDE SEQUENCE [LARGE SCALE GENOMIC DNA]</scope>
    <source>
        <strain evidence="1 2">NCTC10860</strain>
    </source>
</reference>
<protein>
    <submittedName>
        <fullName evidence="1">Uncharacterized protein</fullName>
    </submittedName>
</protein>
<dbReference type="AlphaFoldDB" id="A0A379JZW6"/>
<dbReference type="EMBL" id="UGUW01000002">
    <property type="protein sequence ID" value="SUD57986.1"/>
    <property type="molecule type" value="Genomic_DNA"/>
</dbReference>
<name>A0A379JZW6_ECTOL</name>
<evidence type="ECO:0000313" key="1">
    <source>
        <dbReference type="EMBL" id="SUD57986.1"/>
    </source>
</evidence>
<organism evidence="1 2">
    <name type="scientific">Ectopseudomonas oleovorans</name>
    <name type="common">Pseudomonas oleovorans</name>
    <dbReference type="NCBI Taxonomy" id="301"/>
    <lineage>
        <taxon>Bacteria</taxon>
        <taxon>Pseudomonadati</taxon>
        <taxon>Pseudomonadota</taxon>
        <taxon>Gammaproteobacteria</taxon>
        <taxon>Pseudomonadales</taxon>
        <taxon>Pseudomonadaceae</taxon>
        <taxon>Ectopseudomonas</taxon>
    </lineage>
</organism>
<dbReference type="RefSeq" id="WP_169715566.1">
    <property type="nucleotide sequence ID" value="NZ_UGUW01000002.1"/>
</dbReference>
<accession>A0A379JZW6</accession>
<gene>
    <name evidence="1" type="ORF">NCTC10860_00192</name>
</gene>
<dbReference type="Proteomes" id="UP000254084">
    <property type="component" value="Unassembled WGS sequence"/>
</dbReference>
<evidence type="ECO:0000313" key="2">
    <source>
        <dbReference type="Proteomes" id="UP000254084"/>
    </source>
</evidence>
<sequence>MFYDDNTCPLCGLPYQAVEWIEDLTGIGDDFTDLVIFQDDDELCHCAAEDENE</sequence>
<proteinExistence type="predicted"/>